<evidence type="ECO:0000256" key="2">
    <source>
        <dbReference type="ARBA" id="ARBA00009003"/>
    </source>
</evidence>
<reference evidence="9" key="1">
    <citation type="journal article" date="2021" name="Sci. Adv.">
        <title>The American lobster genome reveals insights on longevity, neural, and immune adaptations.</title>
        <authorList>
            <person name="Polinski J.M."/>
            <person name="Zimin A.V."/>
            <person name="Clark K.F."/>
            <person name="Kohn A.B."/>
            <person name="Sadowski N."/>
            <person name="Timp W."/>
            <person name="Ptitsyn A."/>
            <person name="Khanna P."/>
            <person name="Romanova D.Y."/>
            <person name="Williams P."/>
            <person name="Greenwood S.J."/>
            <person name="Moroz L.L."/>
            <person name="Walt D.R."/>
            <person name="Bodnar A.G."/>
        </authorList>
    </citation>
    <scope>NUCLEOTIDE SEQUENCE</scope>
    <source>
        <strain evidence="9">GMGI-L3</strain>
    </source>
</reference>
<name>A0A8J5JZ77_HOMAM</name>
<comment type="subcellular location">
    <subcellularLocation>
        <location evidence="1">Golgi apparatus membrane</location>
        <topology evidence="1">Single-pass type II membrane protein</topology>
    </subcellularLocation>
</comment>
<evidence type="ECO:0000313" key="10">
    <source>
        <dbReference type="Proteomes" id="UP000747542"/>
    </source>
</evidence>
<dbReference type="GO" id="GO:0006688">
    <property type="term" value="P:glycosphingolipid biosynthetic process"/>
    <property type="evidence" value="ECO:0007669"/>
    <property type="project" value="TreeGrafter"/>
</dbReference>
<dbReference type="InterPro" id="IPR051981">
    <property type="entry name" value="Glycosyltransf_32"/>
</dbReference>
<evidence type="ECO:0000259" key="8">
    <source>
        <dbReference type="Pfam" id="PF04572"/>
    </source>
</evidence>
<keyword evidence="10" id="KW-1185">Reference proteome</keyword>
<dbReference type="EMBL" id="JAHLQT010022636">
    <property type="protein sequence ID" value="KAG7166321.1"/>
    <property type="molecule type" value="Genomic_DNA"/>
</dbReference>
<keyword evidence="6 7" id="KW-0472">Membrane</keyword>
<dbReference type="PANTHER" id="PTHR12042">
    <property type="entry name" value="LACTOSYLCERAMIDE 4-ALPHA-GALACTOSYLTRANSFERASE ALPHA- 1,4-GALACTOSYLTRANSFERASE"/>
    <property type="match status" value="1"/>
</dbReference>
<evidence type="ECO:0000256" key="6">
    <source>
        <dbReference type="ARBA" id="ARBA00023136"/>
    </source>
</evidence>
<evidence type="ECO:0000256" key="5">
    <source>
        <dbReference type="ARBA" id="ARBA00023034"/>
    </source>
</evidence>
<dbReference type="PANTHER" id="PTHR12042:SF21">
    <property type="entry name" value="ALPHA1,4-GALACTOSYLTRANSFERASE 1-RELATED"/>
    <property type="match status" value="1"/>
</dbReference>
<dbReference type="Proteomes" id="UP000747542">
    <property type="component" value="Unassembled WGS sequence"/>
</dbReference>
<evidence type="ECO:0000313" key="9">
    <source>
        <dbReference type="EMBL" id="KAG7166321.1"/>
    </source>
</evidence>
<keyword evidence="3" id="KW-0328">Glycosyltransferase</keyword>
<evidence type="ECO:0000256" key="3">
    <source>
        <dbReference type="ARBA" id="ARBA00022676"/>
    </source>
</evidence>
<dbReference type="AlphaFoldDB" id="A0A8J5JZ77"/>
<evidence type="ECO:0000256" key="4">
    <source>
        <dbReference type="ARBA" id="ARBA00022679"/>
    </source>
</evidence>
<keyword evidence="7" id="KW-1133">Transmembrane helix</keyword>
<protein>
    <submittedName>
        <fullName evidence="9">Lactosylceramide 4-alpha-galactosyltransferase-like 4</fullName>
    </submittedName>
</protein>
<keyword evidence="5" id="KW-0333">Golgi apparatus</keyword>
<evidence type="ECO:0000256" key="7">
    <source>
        <dbReference type="SAM" id="Phobius"/>
    </source>
</evidence>
<comment type="similarity">
    <text evidence="2">Belongs to the glycosyltransferase 32 family.</text>
</comment>
<keyword evidence="7" id="KW-0812">Transmembrane</keyword>
<dbReference type="InterPro" id="IPR007652">
    <property type="entry name" value="A1-4-GlycosylTfrase_dom"/>
</dbReference>
<proteinExistence type="inferred from homology"/>
<comment type="caution">
    <text evidence="9">The sequence shown here is derived from an EMBL/GenBank/DDBJ whole genome shotgun (WGS) entry which is preliminary data.</text>
</comment>
<accession>A0A8J5JZ77</accession>
<dbReference type="GO" id="GO:0000139">
    <property type="term" value="C:Golgi membrane"/>
    <property type="evidence" value="ECO:0007669"/>
    <property type="project" value="UniProtKB-SubCell"/>
</dbReference>
<keyword evidence="4" id="KW-0808">Transferase</keyword>
<feature type="transmembrane region" description="Helical" evidence="7">
    <location>
        <begin position="12"/>
        <end position="36"/>
    </location>
</feature>
<feature type="domain" description="Alpha 1,4-glycosyltransferase" evidence="8">
    <location>
        <begin position="236"/>
        <end position="358"/>
    </location>
</feature>
<gene>
    <name evidence="9" type="primary">A4galt-L4</name>
    <name evidence="9" type="ORF">Hamer_G011151</name>
</gene>
<sequence length="367" mass="41730">MSWKVVREKQVSMLLETVVVIVAVTFVLVVAAVYMVGDRTLLTSPIAYELVQVAEVKVEKSGWRSVMCTNQSTAPTPILAPLPKFSPSPEARNVFFLETTCAPGINAKMACAVESAARHHPAHQIHLALTNSFVRINDTFIQALSTLPNVRISTLDVDEVDKHGQFGKWLRQMKWAKGRWPEINLSDALRVGVVCSTGGIYLDLDMWIMGPLPDAESWLSREHQSQLTNSAFKLPKDHWFCEEAKKGMMGHFMPNVWGYNGPYLFQNTIKRFCHVKITPTLHSCRDLMFLDPALLFPIHYAVWEHYFRPNGNRRWKRPSNMVGIHLWNKLSSKRPLNPGDGSIVDKVAQENCPHVYKTLPETRQSRR</sequence>
<organism evidence="9 10">
    <name type="scientific">Homarus americanus</name>
    <name type="common">American lobster</name>
    <dbReference type="NCBI Taxonomy" id="6706"/>
    <lineage>
        <taxon>Eukaryota</taxon>
        <taxon>Metazoa</taxon>
        <taxon>Ecdysozoa</taxon>
        <taxon>Arthropoda</taxon>
        <taxon>Crustacea</taxon>
        <taxon>Multicrustacea</taxon>
        <taxon>Malacostraca</taxon>
        <taxon>Eumalacostraca</taxon>
        <taxon>Eucarida</taxon>
        <taxon>Decapoda</taxon>
        <taxon>Pleocyemata</taxon>
        <taxon>Astacidea</taxon>
        <taxon>Nephropoidea</taxon>
        <taxon>Nephropidae</taxon>
        <taxon>Homarus</taxon>
    </lineage>
</organism>
<evidence type="ECO:0000256" key="1">
    <source>
        <dbReference type="ARBA" id="ARBA00004323"/>
    </source>
</evidence>
<dbReference type="OrthoDB" id="6333746at2759"/>
<dbReference type="GO" id="GO:0016758">
    <property type="term" value="F:hexosyltransferase activity"/>
    <property type="evidence" value="ECO:0007669"/>
    <property type="project" value="TreeGrafter"/>
</dbReference>
<dbReference type="Pfam" id="PF04572">
    <property type="entry name" value="Gb3_synth"/>
    <property type="match status" value="1"/>
</dbReference>
<dbReference type="InterPro" id="IPR007577">
    <property type="entry name" value="GlycoTrfase_DXD_sugar-bd_CS"/>
</dbReference>
<dbReference type="Pfam" id="PF04488">
    <property type="entry name" value="Gly_transf_sug"/>
    <property type="match status" value="1"/>
</dbReference>